<evidence type="ECO:0000256" key="3">
    <source>
        <dbReference type="ARBA" id="ARBA00012744"/>
    </source>
</evidence>
<dbReference type="InterPro" id="IPR050288">
    <property type="entry name" value="Cellulose_deg_GH3"/>
</dbReference>
<evidence type="ECO:0000256" key="1">
    <source>
        <dbReference type="ARBA" id="ARBA00000448"/>
    </source>
</evidence>
<evidence type="ECO:0000256" key="6">
    <source>
        <dbReference type="ARBA" id="ARBA00023295"/>
    </source>
</evidence>
<dbReference type="OrthoDB" id="5239855at2759"/>
<keyword evidence="9" id="KW-1185">Reference proteome</keyword>
<dbReference type="InterPro" id="IPR002772">
    <property type="entry name" value="Glyco_hydro_3_C"/>
</dbReference>
<dbReference type="PANTHER" id="PTHR42715:SF27">
    <property type="entry name" value="BETA-GLUCOSIDASE-RELATED"/>
    <property type="match status" value="1"/>
</dbReference>
<dbReference type="EMBL" id="GG698928">
    <property type="protein sequence ID" value="EEU36527.1"/>
    <property type="molecule type" value="Genomic_DNA"/>
</dbReference>
<name>C7ZHP6_FUSV7</name>
<dbReference type="RefSeq" id="XP_003042240.1">
    <property type="nucleotide sequence ID" value="XM_003042194.1"/>
</dbReference>
<evidence type="ECO:0000256" key="4">
    <source>
        <dbReference type="ARBA" id="ARBA00022801"/>
    </source>
</evidence>
<dbReference type="Proteomes" id="UP000005206">
    <property type="component" value="Chromosome 6"/>
</dbReference>
<dbReference type="InterPro" id="IPR026891">
    <property type="entry name" value="Fn3-like"/>
</dbReference>
<dbReference type="InterPro" id="IPR013783">
    <property type="entry name" value="Ig-like_fold"/>
</dbReference>
<dbReference type="Gene3D" id="2.60.40.10">
    <property type="entry name" value="Immunoglobulins"/>
    <property type="match status" value="1"/>
</dbReference>
<dbReference type="HOGENOM" id="CLU_004542_0_2_1"/>
<comment type="similarity">
    <text evidence="2">Belongs to the glycosyl hydrolase 3 family.</text>
</comment>
<dbReference type="VEuPathDB" id="FungiDB:NECHADRAFT_42452"/>
<dbReference type="eggNOG" id="ENOG502QR4D">
    <property type="taxonomic scope" value="Eukaryota"/>
</dbReference>
<gene>
    <name evidence="8" type="ORF">NECHADRAFT_42452</name>
</gene>
<dbReference type="SUPFAM" id="SSF52279">
    <property type="entry name" value="Beta-D-glucan exohydrolase, C-terminal domain"/>
    <property type="match status" value="1"/>
</dbReference>
<keyword evidence="6" id="KW-0326">Glycosidase</keyword>
<evidence type="ECO:0000256" key="2">
    <source>
        <dbReference type="ARBA" id="ARBA00005336"/>
    </source>
</evidence>
<reference evidence="8 9" key="1">
    <citation type="journal article" date="2009" name="PLoS Genet.">
        <title>The genome of Nectria haematococca: contribution of supernumerary chromosomes to gene expansion.</title>
        <authorList>
            <person name="Coleman J.J."/>
            <person name="Rounsley S.D."/>
            <person name="Rodriguez-Carres M."/>
            <person name="Kuo A."/>
            <person name="Wasmann C.C."/>
            <person name="Grimwood J."/>
            <person name="Schmutz J."/>
            <person name="Taga M."/>
            <person name="White G.J."/>
            <person name="Zhou S."/>
            <person name="Schwartz D.C."/>
            <person name="Freitag M."/>
            <person name="Ma L.J."/>
            <person name="Danchin E.G."/>
            <person name="Henrissat B."/>
            <person name="Coutinho P.M."/>
            <person name="Nelson D.R."/>
            <person name="Straney D."/>
            <person name="Napoli C.A."/>
            <person name="Barker B.M."/>
            <person name="Gribskov M."/>
            <person name="Rep M."/>
            <person name="Kroken S."/>
            <person name="Molnar I."/>
            <person name="Rensing C."/>
            <person name="Kennell J.C."/>
            <person name="Zamora J."/>
            <person name="Farman M.L."/>
            <person name="Selker E.U."/>
            <person name="Salamov A."/>
            <person name="Shapiro H."/>
            <person name="Pangilinan J."/>
            <person name="Lindquist E."/>
            <person name="Lamers C."/>
            <person name="Grigoriev I.V."/>
            <person name="Geiser D.M."/>
            <person name="Covert S.F."/>
            <person name="Temporini E."/>
            <person name="Vanetten H.D."/>
        </authorList>
    </citation>
    <scope>NUCLEOTIDE SEQUENCE [LARGE SCALE GENOMIC DNA]</scope>
    <source>
        <strain evidence="9">ATCC MYA-4622 / CBS 123669 / FGSC 9596 / NRRL 45880 / 77-13-4</strain>
    </source>
</reference>
<dbReference type="STRING" id="660122.C7ZHP6"/>
<dbReference type="AlphaFoldDB" id="C7ZHP6"/>
<dbReference type="KEGG" id="nhe:NECHADRAFT_42452"/>
<dbReference type="Pfam" id="PF14310">
    <property type="entry name" value="Fn3-like"/>
    <property type="match status" value="1"/>
</dbReference>
<evidence type="ECO:0000256" key="5">
    <source>
        <dbReference type="ARBA" id="ARBA00023277"/>
    </source>
</evidence>
<dbReference type="Gene3D" id="3.40.50.1700">
    <property type="entry name" value="Glycoside hydrolase family 3 C-terminal domain"/>
    <property type="match status" value="1"/>
</dbReference>
<comment type="catalytic activity">
    <reaction evidence="1">
        <text>Hydrolysis of terminal, non-reducing beta-D-glucosyl residues with release of beta-D-glucose.</text>
        <dbReference type="EC" id="3.2.1.21"/>
    </reaction>
</comment>
<dbReference type="EC" id="3.2.1.21" evidence="3"/>
<evidence type="ECO:0000313" key="8">
    <source>
        <dbReference type="EMBL" id="EEU36527.1"/>
    </source>
</evidence>
<dbReference type="OMA" id="WIGHENV"/>
<protein>
    <recommendedName>
        <fullName evidence="3">beta-glucosidase</fullName>
        <ecNumber evidence="3">3.2.1.21</ecNumber>
    </recommendedName>
</protein>
<dbReference type="GO" id="GO:0008422">
    <property type="term" value="F:beta-glucosidase activity"/>
    <property type="evidence" value="ECO:0007669"/>
    <property type="project" value="UniProtKB-EC"/>
</dbReference>
<keyword evidence="5" id="KW-0119">Carbohydrate metabolism</keyword>
<dbReference type="InParanoid" id="C7ZHP6"/>
<organism evidence="8 9">
    <name type="scientific">Fusarium vanettenii (strain ATCC MYA-4622 / CBS 123669 / FGSC 9596 / NRRL 45880 / 77-13-4)</name>
    <name type="common">Fusarium solani subsp. pisi</name>
    <dbReference type="NCBI Taxonomy" id="660122"/>
    <lineage>
        <taxon>Eukaryota</taxon>
        <taxon>Fungi</taxon>
        <taxon>Dikarya</taxon>
        <taxon>Ascomycota</taxon>
        <taxon>Pezizomycotina</taxon>
        <taxon>Sordariomycetes</taxon>
        <taxon>Hypocreomycetidae</taxon>
        <taxon>Hypocreales</taxon>
        <taxon>Nectriaceae</taxon>
        <taxon>Fusarium</taxon>
        <taxon>Fusarium solani species complex</taxon>
        <taxon>Fusarium vanettenii</taxon>
    </lineage>
</organism>
<keyword evidence="4" id="KW-0378">Hydrolase</keyword>
<dbReference type="GeneID" id="9669196"/>
<dbReference type="PANTHER" id="PTHR42715">
    <property type="entry name" value="BETA-GLUCOSIDASE"/>
    <property type="match status" value="1"/>
</dbReference>
<dbReference type="Pfam" id="PF01915">
    <property type="entry name" value="Glyco_hydro_3_C"/>
    <property type="match status" value="1"/>
</dbReference>
<sequence length="209" mass="23928">MPLIDQAIALVQAWFGGNECGNGTADVLYGYVNPSAKLPISFPCRLQDNPSHLNFRSERGRVLYGEDVYVGYRYFDKVDVRLGFAFVHRLSYTTFYRSDVHIDTVPEPAHYAESGEPITASVAGAEVVQLWVIAPQTDVNRPVRELKGFRKVFLQPGETQTVRLDVEKKFATSWWDEERSKWISEKGIYQVVARRSWQCYHQHHSTGNL</sequence>
<feature type="domain" description="Fibronectin type III-like" evidence="7">
    <location>
        <begin position="126"/>
        <end position="197"/>
    </location>
</feature>
<dbReference type="FunFam" id="2.60.40.10:FF:000495">
    <property type="entry name" value="Periplasmic beta-glucosidase"/>
    <property type="match status" value="1"/>
</dbReference>
<accession>C7ZHP6</accession>
<evidence type="ECO:0000259" key="7">
    <source>
        <dbReference type="SMART" id="SM01217"/>
    </source>
</evidence>
<dbReference type="GO" id="GO:0009251">
    <property type="term" value="P:glucan catabolic process"/>
    <property type="evidence" value="ECO:0007669"/>
    <property type="project" value="TreeGrafter"/>
</dbReference>
<dbReference type="InterPro" id="IPR036881">
    <property type="entry name" value="Glyco_hydro_3_C_sf"/>
</dbReference>
<evidence type="ECO:0000313" key="9">
    <source>
        <dbReference type="Proteomes" id="UP000005206"/>
    </source>
</evidence>
<proteinExistence type="inferred from homology"/>
<dbReference type="SMART" id="SM01217">
    <property type="entry name" value="Fn3_like"/>
    <property type="match status" value="1"/>
</dbReference>